<evidence type="ECO:0000313" key="4">
    <source>
        <dbReference type="EnsemblMetazoa" id="XP_050506827.1"/>
    </source>
</evidence>
<organism evidence="4 5">
    <name type="scientific">Diabrotica virgifera virgifera</name>
    <name type="common">western corn rootworm</name>
    <dbReference type="NCBI Taxonomy" id="50390"/>
    <lineage>
        <taxon>Eukaryota</taxon>
        <taxon>Metazoa</taxon>
        <taxon>Ecdysozoa</taxon>
        <taxon>Arthropoda</taxon>
        <taxon>Hexapoda</taxon>
        <taxon>Insecta</taxon>
        <taxon>Pterygota</taxon>
        <taxon>Neoptera</taxon>
        <taxon>Endopterygota</taxon>
        <taxon>Coleoptera</taxon>
        <taxon>Polyphaga</taxon>
        <taxon>Cucujiformia</taxon>
        <taxon>Chrysomeloidea</taxon>
        <taxon>Chrysomelidae</taxon>
        <taxon>Galerucinae</taxon>
        <taxon>Diabroticina</taxon>
        <taxon>Diabroticites</taxon>
        <taxon>Diabrotica</taxon>
    </lineage>
</organism>
<dbReference type="Proteomes" id="UP001652700">
    <property type="component" value="Unplaced"/>
</dbReference>
<sequence>MSKDTQNMALDMSGSDITMEVVLKNIYTSCDPNNLNSVPTSELIEFIRPYMLEDLSALDNLKRMLDPENTNIPVPGEKFYNVMNEWTQKIASHTDKDDGLFNETPSHISILDEKLLPYSQSTPRASFGQKLLSCEGLLNLSNVSSYNLSPTKQAKEISIGGPEKTILEEEVKQLQHQLNKALKEIEDLKMQLACTEDQNDVLQDNLEKYKLKLQSEQQINHFQENKNCVDDLKEEINVEKKRIEELNKKLLFYEKDNNHLNVYVQRLEKENSELEERCTNHAKNEQNMRKEHLDLRTHLDLKEHEITSLTKRNDELRSQLNDKMSEMEKMVKEYELLDSKQQGLEKMLSKRYSLSSDYNSCLDEMSFLMRGSTIPIYSSPLKNKSFSNSPSLRKTVLSPNPNMLQQVLGSTPKQCNGLGMRKAFSLNTMSTTRSLPNIFCFDRSTVVQDQVSDVEHDSQSTSIGAVTYESLQTELFQVDPQFDHRDKNGKDFEYFEEQIYFLKAENEALQKSLERLEEEKKVNDSHKLKSDRESTEKIKYLEDNLQELNKDYSKLKLECDQKENQLSELRNKFDFEVVFKKLEIEYSKKVEEAEKLQEALENAQTNSKNIRNSKLEELEKTLAKCKMELLQTKDKLKQSELAKEEAADESIKVKLQESRNTIEAIKSDLENKVKQINQLKDIIKSEGETKTKLLQDNTELANSLELVRQDYKSLLSEMGNKEKELHGECGNMLRKYTEEMSKNTELSSQLAIQKEETSNLRILSNKINSKYETALNKNFNMLKQLSLIKDEVSSIRKSQITCKSDIKIELNVYENSLQSLYSKVKDLECENIMLKKLHSKLSQVVEYKDGAESDQEKGKQFLDVDSSSESSMSLNNDKSYVALKHRSFEKQKLTIERLREELRIEKAKHDMLKERMHSQVEALEKDKQTLQTVINDLKIELQDQGEHYKHLCDASNRKIKDLSVNLSRLEEQYRNTVSNLTEKESLIKRYFEAQECNKAVIQKLENDFKNCQNIQSCLAIDLAAKEATITNISIENQNLKKFAKSSENIRLELAAKVSQQETALKTCKADLVNKNKELSELSSVLLDRDTKITSLLQQESDLKTCKADLANKDKELAELSSVLLDRDNKIEHLAAAVHANEIKMSNVLLEIAEKNEANLRLEEELQVVRDNFAKTESMLENTLVSSEQKSKNEFEELNGTAKIDTTLETISSFTDIIADCCQDLQRTFMNFIQQWKNEIESHPSFKLLPSIKLCHSLDVEDILSVLVDNIKAVVLLLNIMTSKAPKKMIDKSDPRLICPTPLKFTEYNESKPVKRFTLKSPDELRLTRSASPDSPGIETDSDMYMDECEPGNISPDSQTFRTCFEGMDHGENADYCCTYSQLPLLSFEMPFQDAFPHLSDNILGKLGLHETSPKVKLTKEETEEIFTALAIQVSLDSKDIRDRLQKHKDFCSKKYKKYQYLLKDISVRLREHNCIGAMDSIRPVFIMLEDLRLMTKDLLQSVGQLGVLNCEHRMTKCWNLVTNYMAIIKQDADISKDQYSLNRSQLSDEMSNSDTSGIHERHKSIDKRTKEVPFRQRSCMSKLAHCISWISFFALLFIIGVVYVHCRCKLTTKDKICPLDNFIGMVTEIIGQPPF</sequence>
<evidence type="ECO:0000256" key="1">
    <source>
        <dbReference type="ARBA" id="ARBA00023054"/>
    </source>
</evidence>
<dbReference type="PANTHER" id="PTHR32083">
    <property type="entry name" value="CILIA AND FLAGELLA-ASSOCIATED PROTEIN 58-RELATED"/>
    <property type="match status" value="1"/>
</dbReference>
<accession>A0ABM5K9G3</accession>
<evidence type="ECO:0000256" key="2">
    <source>
        <dbReference type="SAM" id="Coils"/>
    </source>
</evidence>
<keyword evidence="3" id="KW-0812">Transmembrane</keyword>
<feature type="transmembrane region" description="Helical" evidence="3">
    <location>
        <begin position="1587"/>
        <end position="1606"/>
    </location>
</feature>
<keyword evidence="3" id="KW-0472">Membrane</keyword>
<dbReference type="RefSeq" id="XP_050506827.1">
    <property type="nucleotide sequence ID" value="XM_050650870.1"/>
</dbReference>
<keyword evidence="1 2" id="KW-0175">Coiled coil</keyword>
<dbReference type="GeneID" id="114337070"/>
<reference evidence="4" key="1">
    <citation type="submission" date="2025-05" db="UniProtKB">
        <authorList>
            <consortium name="EnsemblMetazoa"/>
        </authorList>
    </citation>
    <scope>IDENTIFICATION</scope>
</reference>
<proteinExistence type="predicted"/>
<feature type="coiled-coil region" evidence="2">
    <location>
        <begin position="164"/>
        <end position="337"/>
    </location>
</feature>
<evidence type="ECO:0000313" key="5">
    <source>
        <dbReference type="Proteomes" id="UP001652700"/>
    </source>
</evidence>
<keyword evidence="5" id="KW-1185">Reference proteome</keyword>
<dbReference type="EnsemblMetazoa" id="XM_050650870.1">
    <property type="protein sequence ID" value="XP_050506827.1"/>
    <property type="gene ID" value="LOC114337070"/>
</dbReference>
<feature type="coiled-coil region" evidence="2">
    <location>
        <begin position="499"/>
        <end position="724"/>
    </location>
</feature>
<keyword evidence="3" id="KW-1133">Transmembrane helix</keyword>
<evidence type="ECO:0000256" key="3">
    <source>
        <dbReference type="SAM" id="Phobius"/>
    </source>
</evidence>
<feature type="coiled-coil region" evidence="2">
    <location>
        <begin position="1144"/>
        <end position="1171"/>
    </location>
</feature>
<protein>
    <submittedName>
        <fullName evidence="4">Uncharacterized protein</fullName>
    </submittedName>
</protein>
<name>A0ABM5K9G3_DIAVI</name>
<feature type="coiled-coil region" evidence="2">
    <location>
        <begin position="888"/>
        <end position="986"/>
    </location>
</feature>